<dbReference type="OrthoDB" id="1055148at2759"/>
<dbReference type="AlphaFoldDB" id="A0A9P6EQ85"/>
<reference evidence="1" key="1">
    <citation type="submission" date="2020-11" db="EMBL/GenBank/DDBJ databases">
        <authorList>
            <consortium name="DOE Joint Genome Institute"/>
            <person name="Ahrendt S."/>
            <person name="Riley R."/>
            <person name="Andreopoulos W."/>
            <person name="Labutti K."/>
            <person name="Pangilinan J."/>
            <person name="Ruiz-Duenas F.J."/>
            <person name="Barrasa J.M."/>
            <person name="Sanchez-Garcia M."/>
            <person name="Camarero S."/>
            <person name="Miyauchi S."/>
            <person name="Serrano A."/>
            <person name="Linde D."/>
            <person name="Babiker R."/>
            <person name="Drula E."/>
            <person name="Ayuso-Fernandez I."/>
            <person name="Pacheco R."/>
            <person name="Padilla G."/>
            <person name="Ferreira P."/>
            <person name="Barriuso J."/>
            <person name="Kellner H."/>
            <person name="Castanera R."/>
            <person name="Alfaro M."/>
            <person name="Ramirez L."/>
            <person name="Pisabarro A.G."/>
            <person name="Kuo A."/>
            <person name="Tritt A."/>
            <person name="Lipzen A."/>
            <person name="He G."/>
            <person name="Yan M."/>
            <person name="Ng V."/>
            <person name="Cullen D."/>
            <person name="Martin F."/>
            <person name="Rosso M.-N."/>
            <person name="Henrissat B."/>
            <person name="Hibbett D."/>
            <person name="Martinez A.T."/>
            <person name="Grigoriev I.V."/>
        </authorList>
    </citation>
    <scope>NUCLEOTIDE SEQUENCE</scope>
    <source>
        <strain evidence="1">CBS 506.95</strain>
    </source>
</reference>
<sequence length="105" mass="11447">AVMLSAVYDYDVAPEGDHLVEIAETIAQNLTAGLLPGTFLVNTFPFLRHVPHWFPGASFKRFAHQTRALVGQLLNEPLQQVQSRIVSLVMLIGHSLAADGAVGQR</sequence>
<keyword evidence="2" id="KW-1185">Reference proteome</keyword>
<name>A0A9P6EQ85_9AGAR</name>
<protein>
    <submittedName>
        <fullName evidence="1">Uncharacterized protein</fullName>
    </submittedName>
</protein>
<dbReference type="GO" id="GO:0020037">
    <property type="term" value="F:heme binding"/>
    <property type="evidence" value="ECO:0007669"/>
    <property type="project" value="InterPro"/>
</dbReference>
<feature type="non-terminal residue" evidence="1">
    <location>
        <position position="1"/>
    </location>
</feature>
<comment type="caution">
    <text evidence="1">The sequence shown here is derived from an EMBL/GenBank/DDBJ whole genome shotgun (WGS) entry which is preliminary data.</text>
</comment>
<gene>
    <name evidence="1" type="ORF">CPB83DRAFT_759114</name>
</gene>
<dbReference type="GO" id="GO:0016705">
    <property type="term" value="F:oxidoreductase activity, acting on paired donors, with incorporation or reduction of molecular oxygen"/>
    <property type="evidence" value="ECO:0007669"/>
    <property type="project" value="InterPro"/>
</dbReference>
<proteinExistence type="predicted"/>
<accession>A0A9P6EQ85</accession>
<dbReference type="InterPro" id="IPR036396">
    <property type="entry name" value="Cyt_P450_sf"/>
</dbReference>
<dbReference type="Proteomes" id="UP000807306">
    <property type="component" value="Unassembled WGS sequence"/>
</dbReference>
<dbReference type="EMBL" id="MU157831">
    <property type="protein sequence ID" value="KAF9532704.1"/>
    <property type="molecule type" value="Genomic_DNA"/>
</dbReference>
<organism evidence="1 2">
    <name type="scientific">Crepidotus variabilis</name>
    <dbReference type="NCBI Taxonomy" id="179855"/>
    <lineage>
        <taxon>Eukaryota</taxon>
        <taxon>Fungi</taxon>
        <taxon>Dikarya</taxon>
        <taxon>Basidiomycota</taxon>
        <taxon>Agaricomycotina</taxon>
        <taxon>Agaricomycetes</taxon>
        <taxon>Agaricomycetidae</taxon>
        <taxon>Agaricales</taxon>
        <taxon>Agaricineae</taxon>
        <taxon>Crepidotaceae</taxon>
        <taxon>Crepidotus</taxon>
    </lineage>
</organism>
<dbReference type="GO" id="GO:0005506">
    <property type="term" value="F:iron ion binding"/>
    <property type="evidence" value="ECO:0007669"/>
    <property type="project" value="InterPro"/>
</dbReference>
<dbReference type="GO" id="GO:0004497">
    <property type="term" value="F:monooxygenase activity"/>
    <property type="evidence" value="ECO:0007669"/>
    <property type="project" value="InterPro"/>
</dbReference>
<dbReference type="Gene3D" id="1.10.630.10">
    <property type="entry name" value="Cytochrome P450"/>
    <property type="match status" value="1"/>
</dbReference>
<evidence type="ECO:0000313" key="2">
    <source>
        <dbReference type="Proteomes" id="UP000807306"/>
    </source>
</evidence>
<evidence type="ECO:0000313" key="1">
    <source>
        <dbReference type="EMBL" id="KAF9532704.1"/>
    </source>
</evidence>